<sequence>MHDRNLSDEIPDEIPVADAVEQNQETAPEPDAVDSTDAPMEANAPDWQEQLQEVPKTTKSTANSGCARVWRVPAKGTYRALGTRRVRALLPLKQRADGLTDLGKRRREMTEKSGLGEAVRGVVEAVKGLGKEVLGTVTGRGEMAREGQAQQDKARAQRDAARKEAEAEKARAEAKIEEQRQKSSQRREQ</sequence>
<dbReference type="PATRIC" id="fig|1299334.3.peg.9912"/>
<dbReference type="AlphaFoldDB" id="X7YLB1"/>
<evidence type="ECO:0008006" key="3">
    <source>
        <dbReference type="Google" id="ProtNLM"/>
    </source>
</evidence>
<dbReference type="EMBL" id="JAOB01000093">
    <property type="protein sequence ID" value="EUA07170.1"/>
    <property type="molecule type" value="Genomic_DNA"/>
</dbReference>
<organism evidence="2">
    <name type="scientific">Mycobacterium xenopi 4042</name>
    <dbReference type="NCBI Taxonomy" id="1299334"/>
    <lineage>
        <taxon>Bacteria</taxon>
        <taxon>Bacillati</taxon>
        <taxon>Actinomycetota</taxon>
        <taxon>Actinomycetes</taxon>
        <taxon>Mycobacteriales</taxon>
        <taxon>Mycobacteriaceae</taxon>
        <taxon>Mycobacterium</taxon>
    </lineage>
</organism>
<protein>
    <recommendedName>
        <fullName evidence="3">CsbD family protein</fullName>
    </recommendedName>
</protein>
<evidence type="ECO:0000313" key="2">
    <source>
        <dbReference type="EMBL" id="EUA07170.1"/>
    </source>
</evidence>
<name>X7YLB1_MYCXE</name>
<feature type="compositionally biased region" description="Basic and acidic residues" evidence="1">
    <location>
        <begin position="152"/>
        <end position="189"/>
    </location>
</feature>
<accession>X7YLB1</accession>
<reference evidence="2" key="1">
    <citation type="submission" date="2014-01" db="EMBL/GenBank/DDBJ databases">
        <authorList>
            <person name="Brown-Elliot B."/>
            <person name="Wallace R."/>
            <person name="Lenaerts A."/>
            <person name="Ordway D."/>
            <person name="DeGroote M.A."/>
            <person name="Parker T."/>
            <person name="Sizemore C."/>
            <person name="Tallon L.J."/>
            <person name="Sadzewicz L.K."/>
            <person name="Sengamalay N."/>
            <person name="Fraser C.M."/>
            <person name="Hine E."/>
            <person name="Shefchek K.A."/>
            <person name="Das S.P."/>
            <person name="Tettelin H."/>
        </authorList>
    </citation>
    <scope>NUCLEOTIDE SEQUENCE [LARGE SCALE GENOMIC DNA]</scope>
    <source>
        <strain evidence="2">4042</strain>
    </source>
</reference>
<feature type="region of interest" description="Disordered" evidence="1">
    <location>
        <begin position="1"/>
        <end position="44"/>
    </location>
</feature>
<comment type="caution">
    <text evidence="2">The sequence shown here is derived from an EMBL/GenBank/DDBJ whole genome shotgun (WGS) entry which is preliminary data.</text>
</comment>
<proteinExistence type="predicted"/>
<feature type="region of interest" description="Disordered" evidence="1">
    <location>
        <begin position="134"/>
        <end position="189"/>
    </location>
</feature>
<evidence type="ECO:0000256" key="1">
    <source>
        <dbReference type="SAM" id="MobiDB-lite"/>
    </source>
</evidence>
<gene>
    <name evidence="2" type="ORF">I553_0324</name>
</gene>